<feature type="repeat" description="ANK" evidence="3">
    <location>
        <begin position="151"/>
        <end position="176"/>
    </location>
</feature>
<feature type="repeat" description="ANK" evidence="3">
    <location>
        <begin position="45"/>
        <end position="78"/>
    </location>
</feature>
<organism evidence="4 5">
    <name type="scientific">Ectocarpus siliculosus</name>
    <name type="common">Brown alga</name>
    <name type="synonym">Conferva siliculosa</name>
    <dbReference type="NCBI Taxonomy" id="2880"/>
    <lineage>
        <taxon>Eukaryota</taxon>
        <taxon>Sar</taxon>
        <taxon>Stramenopiles</taxon>
        <taxon>Ochrophyta</taxon>
        <taxon>PX clade</taxon>
        <taxon>Phaeophyceae</taxon>
        <taxon>Ectocarpales</taxon>
        <taxon>Ectocarpaceae</taxon>
        <taxon>Ectocarpus</taxon>
    </lineage>
</organism>
<evidence type="ECO:0000256" key="2">
    <source>
        <dbReference type="ARBA" id="ARBA00023043"/>
    </source>
</evidence>
<dbReference type="PROSITE" id="PS50297">
    <property type="entry name" value="ANK_REP_REGION"/>
    <property type="match status" value="1"/>
</dbReference>
<dbReference type="PROSITE" id="PS50088">
    <property type="entry name" value="ANK_REPEAT"/>
    <property type="match status" value="2"/>
</dbReference>
<keyword evidence="1" id="KW-0677">Repeat</keyword>
<dbReference type="Pfam" id="PF00023">
    <property type="entry name" value="Ank"/>
    <property type="match status" value="1"/>
</dbReference>
<dbReference type="AlphaFoldDB" id="D7FLL0"/>
<dbReference type="PANTHER" id="PTHR24198:SF165">
    <property type="entry name" value="ANKYRIN REPEAT-CONTAINING PROTEIN-RELATED"/>
    <property type="match status" value="1"/>
</dbReference>
<dbReference type="SMART" id="SM00248">
    <property type="entry name" value="ANK"/>
    <property type="match status" value="4"/>
</dbReference>
<proteinExistence type="predicted"/>
<dbReference type="PANTHER" id="PTHR24198">
    <property type="entry name" value="ANKYRIN REPEAT AND PROTEIN KINASE DOMAIN-CONTAINING PROTEIN"/>
    <property type="match status" value="1"/>
</dbReference>
<dbReference type="InterPro" id="IPR036770">
    <property type="entry name" value="Ankyrin_rpt-contain_sf"/>
</dbReference>
<evidence type="ECO:0000313" key="4">
    <source>
        <dbReference type="EMBL" id="CBJ25826.1"/>
    </source>
</evidence>
<sequence>MAAVHAQTEIAQLLIERGAHVNAGVTNPSMGTRERVVNSTFLPMQGENAFHAAICFAKKMDLVDLLLRAGADPSAGNKLGITPLMCLAREEPPGPWLECALEVLIKAGVNPDQVDAEGWTAFLHAVEVGNPEKIRRILALSPAALGRIAWDGMSALYVACNEGHLSVVSCLLSLGAKHPRTTIRDHCPLAVAIIKGHEDIVKILLANLSAVGGVELAAEMALTCAITQSRGKILRMMLNITGEENAARWADSDWGLAGSLLHYSCGYILPASVSALLAAGANENATDQAGQRPIDVIGTMDLQNPPLSPLHPRTPTRFRDPVKEAEIRRTVERAPAFRARSWAWPAFEWAGCSTTAAICGSSTCNGLTKASGQGRKTRTPLVVQIHRPERNKLLSGILTRYQQKR</sequence>
<dbReference type="Pfam" id="PF12796">
    <property type="entry name" value="Ank_2"/>
    <property type="match status" value="1"/>
</dbReference>
<dbReference type="Proteomes" id="UP000002630">
    <property type="component" value="Linkage Group LG12"/>
</dbReference>
<gene>
    <name evidence="4" type="ORF">Esi_0016_0124</name>
</gene>
<protein>
    <submittedName>
        <fullName evidence="4">Ankyrin</fullName>
    </submittedName>
</protein>
<reference evidence="4 5" key="1">
    <citation type="journal article" date="2010" name="Nature">
        <title>The Ectocarpus genome and the independent evolution of multicellularity in brown algae.</title>
        <authorList>
            <person name="Cock J.M."/>
            <person name="Sterck L."/>
            <person name="Rouze P."/>
            <person name="Scornet D."/>
            <person name="Allen A.E."/>
            <person name="Amoutzias G."/>
            <person name="Anthouard V."/>
            <person name="Artiguenave F."/>
            <person name="Aury J.M."/>
            <person name="Badger J.H."/>
            <person name="Beszteri B."/>
            <person name="Billiau K."/>
            <person name="Bonnet E."/>
            <person name="Bothwell J.H."/>
            <person name="Bowler C."/>
            <person name="Boyen C."/>
            <person name="Brownlee C."/>
            <person name="Carrano C.J."/>
            <person name="Charrier B."/>
            <person name="Cho G.Y."/>
            <person name="Coelho S.M."/>
            <person name="Collen J."/>
            <person name="Corre E."/>
            <person name="Da Silva C."/>
            <person name="Delage L."/>
            <person name="Delaroque N."/>
            <person name="Dittami S.M."/>
            <person name="Doulbeau S."/>
            <person name="Elias M."/>
            <person name="Farnham G."/>
            <person name="Gachon C.M."/>
            <person name="Gschloessl B."/>
            <person name="Heesch S."/>
            <person name="Jabbari K."/>
            <person name="Jubin C."/>
            <person name="Kawai H."/>
            <person name="Kimura K."/>
            <person name="Kloareg B."/>
            <person name="Kupper F.C."/>
            <person name="Lang D."/>
            <person name="Le Bail A."/>
            <person name="Leblanc C."/>
            <person name="Lerouge P."/>
            <person name="Lohr M."/>
            <person name="Lopez P.J."/>
            <person name="Martens C."/>
            <person name="Maumus F."/>
            <person name="Michel G."/>
            <person name="Miranda-Saavedra D."/>
            <person name="Morales J."/>
            <person name="Moreau H."/>
            <person name="Motomura T."/>
            <person name="Nagasato C."/>
            <person name="Napoli C.A."/>
            <person name="Nelson D.R."/>
            <person name="Nyvall-Collen P."/>
            <person name="Peters A.F."/>
            <person name="Pommier C."/>
            <person name="Potin P."/>
            <person name="Poulain J."/>
            <person name="Quesneville H."/>
            <person name="Read B."/>
            <person name="Rensing S.A."/>
            <person name="Ritter A."/>
            <person name="Rousvoal S."/>
            <person name="Samanta M."/>
            <person name="Samson G."/>
            <person name="Schroeder D.C."/>
            <person name="Segurens B."/>
            <person name="Strittmatter M."/>
            <person name="Tonon T."/>
            <person name="Tregear J.W."/>
            <person name="Valentin K."/>
            <person name="von Dassow P."/>
            <person name="Yamagishi T."/>
            <person name="Van de Peer Y."/>
            <person name="Wincker P."/>
        </authorList>
    </citation>
    <scope>NUCLEOTIDE SEQUENCE [LARGE SCALE GENOMIC DNA]</scope>
    <source>
        <strain evidence="5">Ec32 / CCAP1310/4</strain>
    </source>
</reference>
<dbReference type="OrthoDB" id="366390at2759"/>
<keyword evidence="5" id="KW-1185">Reference proteome</keyword>
<evidence type="ECO:0000256" key="3">
    <source>
        <dbReference type="PROSITE-ProRule" id="PRU00023"/>
    </source>
</evidence>
<evidence type="ECO:0000256" key="1">
    <source>
        <dbReference type="ARBA" id="ARBA00022737"/>
    </source>
</evidence>
<dbReference type="EMBL" id="FN648143">
    <property type="protein sequence ID" value="CBJ25826.1"/>
    <property type="molecule type" value="Genomic_DNA"/>
</dbReference>
<name>D7FLL0_ECTSI</name>
<dbReference type="STRING" id="2880.D7FLL0"/>
<dbReference type="InterPro" id="IPR002110">
    <property type="entry name" value="Ankyrin_rpt"/>
</dbReference>
<accession>D7FLL0</accession>
<keyword evidence="2 3" id="KW-0040">ANK repeat</keyword>
<dbReference type="SUPFAM" id="SSF48403">
    <property type="entry name" value="Ankyrin repeat"/>
    <property type="match status" value="2"/>
</dbReference>
<evidence type="ECO:0000313" key="5">
    <source>
        <dbReference type="Proteomes" id="UP000002630"/>
    </source>
</evidence>
<dbReference type="InParanoid" id="D7FLL0"/>
<dbReference type="EMBL" id="FN649737">
    <property type="protein sequence ID" value="CBJ25826.1"/>
    <property type="molecule type" value="Genomic_DNA"/>
</dbReference>
<dbReference type="eggNOG" id="KOG4177">
    <property type="taxonomic scope" value="Eukaryota"/>
</dbReference>
<dbReference type="Gene3D" id="1.25.40.20">
    <property type="entry name" value="Ankyrin repeat-containing domain"/>
    <property type="match status" value="2"/>
</dbReference>